<proteinExistence type="predicted"/>
<evidence type="ECO:0000313" key="1">
    <source>
        <dbReference type="EMBL" id="QKS69922.1"/>
    </source>
</evidence>
<reference evidence="2" key="1">
    <citation type="submission" date="2019-07" db="EMBL/GenBank/DDBJ databases">
        <title>Bacillus alkalisoli sp. nov. isolated from saline soil.</title>
        <authorList>
            <person name="Sun J.-Q."/>
            <person name="Xu L."/>
        </authorList>
    </citation>
    <scope>NUCLEOTIDE SEQUENCE [LARGE SCALE GENOMIC DNA]</scope>
    <source>
        <strain evidence="2">M4U3P1</strain>
    </source>
</reference>
<dbReference type="AlphaFoldDB" id="A0A859FAW4"/>
<protein>
    <submittedName>
        <fullName evidence="1">Uncharacterized protein</fullName>
    </submittedName>
</protein>
<accession>A0A859FAW4</accession>
<keyword evidence="2" id="KW-1185">Reference proteome</keyword>
<dbReference type="RefSeq" id="WP_176007966.1">
    <property type="nucleotide sequence ID" value="NZ_CP041372.2"/>
</dbReference>
<dbReference type="EMBL" id="CP041372">
    <property type="protein sequence ID" value="QKS69922.1"/>
    <property type="molecule type" value="Genomic_DNA"/>
</dbReference>
<gene>
    <name evidence="1" type="ORF">FLK61_24380</name>
</gene>
<organism evidence="1 2">
    <name type="scientific">Paenalkalicoccus suaedae</name>
    <dbReference type="NCBI Taxonomy" id="2592382"/>
    <lineage>
        <taxon>Bacteria</taxon>
        <taxon>Bacillati</taxon>
        <taxon>Bacillota</taxon>
        <taxon>Bacilli</taxon>
        <taxon>Bacillales</taxon>
        <taxon>Bacillaceae</taxon>
        <taxon>Paenalkalicoccus</taxon>
    </lineage>
</organism>
<sequence>MLNIDDVVQKGEQLVQKLEESVQKQGQVVLNKNPSSLIIHYIENKNNYFTNNMRHMIILDRN</sequence>
<dbReference type="Proteomes" id="UP000318138">
    <property type="component" value="Chromosome"/>
</dbReference>
<evidence type="ECO:0000313" key="2">
    <source>
        <dbReference type="Proteomes" id="UP000318138"/>
    </source>
</evidence>
<name>A0A859FAW4_9BACI</name>
<dbReference type="KEGG" id="psua:FLK61_24380"/>